<dbReference type="EMBL" id="FQUQ01000001">
    <property type="protein sequence ID" value="SHE66545.1"/>
    <property type="molecule type" value="Genomic_DNA"/>
</dbReference>
<dbReference type="AlphaFoldDB" id="A0A1M4VC69"/>
<name>A0A1M4VC69_9SPHI</name>
<evidence type="ECO:0000256" key="1">
    <source>
        <dbReference type="SAM" id="Phobius"/>
    </source>
</evidence>
<organism evidence="3 4">
    <name type="scientific">Pedobacter caeni</name>
    <dbReference type="NCBI Taxonomy" id="288992"/>
    <lineage>
        <taxon>Bacteria</taxon>
        <taxon>Pseudomonadati</taxon>
        <taxon>Bacteroidota</taxon>
        <taxon>Sphingobacteriia</taxon>
        <taxon>Sphingobacteriales</taxon>
        <taxon>Sphingobacteriaceae</taxon>
        <taxon>Pedobacter</taxon>
    </lineage>
</organism>
<evidence type="ECO:0000313" key="3">
    <source>
        <dbReference type="EMBL" id="SHE66545.1"/>
    </source>
</evidence>
<evidence type="ECO:0000313" key="4">
    <source>
        <dbReference type="Proteomes" id="UP000184287"/>
    </source>
</evidence>
<keyword evidence="1" id="KW-0472">Membrane</keyword>
<feature type="signal peptide" evidence="2">
    <location>
        <begin position="1"/>
        <end position="17"/>
    </location>
</feature>
<keyword evidence="1" id="KW-1133">Transmembrane helix</keyword>
<feature type="transmembrane region" description="Helical" evidence="1">
    <location>
        <begin position="144"/>
        <end position="161"/>
    </location>
</feature>
<gene>
    <name evidence="3" type="ORF">SAMN04488522_101858</name>
</gene>
<reference evidence="4" key="1">
    <citation type="submission" date="2016-11" db="EMBL/GenBank/DDBJ databases">
        <authorList>
            <person name="Varghese N."/>
            <person name="Submissions S."/>
        </authorList>
    </citation>
    <scope>NUCLEOTIDE SEQUENCE [LARGE SCALE GENOMIC DNA]</scope>
    <source>
        <strain evidence="4">DSM 16990</strain>
    </source>
</reference>
<keyword evidence="1" id="KW-0812">Transmembrane</keyword>
<evidence type="ECO:0000256" key="2">
    <source>
        <dbReference type="SAM" id="SignalP"/>
    </source>
</evidence>
<keyword evidence="2" id="KW-0732">Signal</keyword>
<protein>
    <recommendedName>
        <fullName evidence="5">Lipoprotein</fullName>
    </recommendedName>
</protein>
<evidence type="ECO:0008006" key="5">
    <source>
        <dbReference type="Google" id="ProtNLM"/>
    </source>
</evidence>
<keyword evidence="4" id="KW-1185">Reference proteome</keyword>
<feature type="chain" id="PRO_5013109996" description="Lipoprotein" evidence="2">
    <location>
        <begin position="18"/>
        <end position="169"/>
    </location>
</feature>
<dbReference type="Proteomes" id="UP000184287">
    <property type="component" value="Unassembled WGS sequence"/>
</dbReference>
<proteinExistence type="predicted"/>
<dbReference type="PROSITE" id="PS51257">
    <property type="entry name" value="PROKAR_LIPOPROTEIN"/>
    <property type="match status" value="1"/>
</dbReference>
<accession>A0A1M4VC69</accession>
<dbReference type="STRING" id="288992.SAMN04488522_101858"/>
<sequence length="169" mass="19498">MKMCSLLLILSQLLLSACGTLHKTTKSSSVSNLKDKEEIEFKDQSKYLHQQENKSLTIRNDAADSFSQIEIWPKGRFDFSPGEGFSGQAEKVLIYKKTKSGSRTIERKEEAAQSTKVSDITESRIKTKDISLKDTEKKDLRLSVWHWLLILVALLFLWYILKYKLFIHP</sequence>